<protein>
    <submittedName>
        <fullName evidence="1">Uncharacterized protein</fullName>
    </submittedName>
</protein>
<gene>
    <name evidence="1" type="ORF">NQ176_g4023</name>
</gene>
<dbReference type="Proteomes" id="UP001143910">
    <property type="component" value="Unassembled WGS sequence"/>
</dbReference>
<organism evidence="1 2">
    <name type="scientific">Zarea fungicola</name>
    <dbReference type="NCBI Taxonomy" id="93591"/>
    <lineage>
        <taxon>Eukaryota</taxon>
        <taxon>Fungi</taxon>
        <taxon>Dikarya</taxon>
        <taxon>Ascomycota</taxon>
        <taxon>Pezizomycotina</taxon>
        <taxon>Sordariomycetes</taxon>
        <taxon>Hypocreomycetidae</taxon>
        <taxon>Hypocreales</taxon>
        <taxon>Cordycipitaceae</taxon>
        <taxon>Zarea</taxon>
    </lineage>
</organism>
<evidence type="ECO:0000313" key="1">
    <source>
        <dbReference type="EMBL" id="KAJ2978064.1"/>
    </source>
</evidence>
<evidence type="ECO:0000313" key="2">
    <source>
        <dbReference type="Proteomes" id="UP001143910"/>
    </source>
</evidence>
<proteinExistence type="predicted"/>
<reference evidence="1" key="1">
    <citation type="submission" date="2022-08" db="EMBL/GenBank/DDBJ databases">
        <title>Genome Sequence of Lecanicillium fungicola.</title>
        <authorList>
            <person name="Buettner E."/>
        </authorList>
    </citation>
    <scope>NUCLEOTIDE SEQUENCE</scope>
    <source>
        <strain evidence="1">Babe33</strain>
    </source>
</reference>
<accession>A0ACC1NGM8</accession>
<sequence>MRLAAISLLALAGAVAVYVDETAAPGDASDCNLFLTVNTTNGPITGHAASNSRSVIEYLGIPYAQPPVGNLRFAAPERFYGNTPYNAAHFGYDCPLTPSPPVDYPEFTPQAQQILAYFASGSATNKSEDCLTLNIWAKKTRTSYKSQKPVIVFFYGGRFAIGNTNTPFYNAKYFADAQDAIFVTVNYRINIFGFPGFPGKPQNAGLRDQRAAVEWLHDNVHAFGGDPAKITIAGQSSGGVAVDYWTYAYTEKPLINGVIATSGNAFSFPVQPKGTPEDNFKQVAKAIGCSSEGDAYECVKQAGWRDVEAAAASIKPGKSTSPLRSVPPFYPIPDEETVFSDYVNRTKNGQFAKIPVFMGNNDNEAGYYRIPAYSKGVVPTQAQVDSFHLESFTCPVAYQANAREKYGVPVWVWRYFGDWDNTRLYPTSGAYHGTDLHMIYGASGDVSGIPPVEGQKQLTRVMQRAWYAFSNDPWQGLNSTMGWPRYDENKETIIVYGKDKSPKPVLVKPSEFNTPCATVVLGSLGTQATGA</sequence>
<keyword evidence="2" id="KW-1185">Reference proteome</keyword>
<comment type="caution">
    <text evidence="1">The sequence shown here is derived from an EMBL/GenBank/DDBJ whole genome shotgun (WGS) entry which is preliminary data.</text>
</comment>
<name>A0ACC1NGM8_9HYPO</name>
<dbReference type="EMBL" id="JANJQO010000411">
    <property type="protein sequence ID" value="KAJ2978064.1"/>
    <property type="molecule type" value="Genomic_DNA"/>
</dbReference>